<dbReference type="CDD" id="cd07043">
    <property type="entry name" value="STAS_anti-anti-sigma_factors"/>
    <property type="match status" value="1"/>
</dbReference>
<protein>
    <submittedName>
        <fullName evidence="3">Anti-sigma f factor antagonist (Spoiiaa-2)</fullName>
    </submittedName>
</protein>
<dbReference type="InterPro" id="IPR002645">
    <property type="entry name" value="STAS_dom"/>
</dbReference>
<dbReference type="AlphaFoldDB" id="A0A0W8G788"/>
<dbReference type="NCBIfam" id="TIGR00377">
    <property type="entry name" value="ant_ant_sig"/>
    <property type="match status" value="1"/>
</dbReference>
<dbReference type="EMBL" id="LNQE01000143">
    <property type="protein sequence ID" value="KUG29018.1"/>
    <property type="molecule type" value="Genomic_DNA"/>
</dbReference>
<feature type="domain" description="STAS" evidence="2">
    <location>
        <begin position="2"/>
        <end position="113"/>
    </location>
</feature>
<evidence type="ECO:0000256" key="1">
    <source>
        <dbReference type="ARBA" id="ARBA00009013"/>
    </source>
</evidence>
<reference evidence="3" key="1">
    <citation type="journal article" date="2015" name="Proc. Natl. Acad. Sci. U.S.A.">
        <title>Networks of energetic and metabolic interactions define dynamics in microbial communities.</title>
        <authorList>
            <person name="Embree M."/>
            <person name="Liu J.K."/>
            <person name="Al-Bassam M.M."/>
            <person name="Zengler K."/>
        </authorList>
    </citation>
    <scope>NUCLEOTIDE SEQUENCE</scope>
</reference>
<proteinExistence type="inferred from homology"/>
<evidence type="ECO:0000259" key="2">
    <source>
        <dbReference type="PROSITE" id="PS50801"/>
    </source>
</evidence>
<organism evidence="3">
    <name type="scientific">hydrocarbon metagenome</name>
    <dbReference type="NCBI Taxonomy" id="938273"/>
    <lineage>
        <taxon>unclassified sequences</taxon>
        <taxon>metagenomes</taxon>
        <taxon>ecological metagenomes</taxon>
    </lineage>
</organism>
<gene>
    <name evidence="3" type="ORF">ASZ90_001098</name>
</gene>
<dbReference type="Gene3D" id="3.30.750.24">
    <property type="entry name" value="STAS domain"/>
    <property type="match status" value="1"/>
</dbReference>
<dbReference type="PROSITE" id="PS50801">
    <property type="entry name" value="STAS"/>
    <property type="match status" value="1"/>
</dbReference>
<dbReference type="InterPro" id="IPR036513">
    <property type="entry name" value="STAS_dom_sf"/>
</dbReference>
<dbReference type="InterPro" id="IPR003658">
    <property type="entry name" value="Anti-sigma_ant"/>
</dbReference>
<name>A0A0W8G788_9ZZZZ</name>
<sequence length="113" mass="12385">MEKLTISHGKSALYFKYDGEVTLDVTPELKRRLEAELAGNEVAAVVLDLSGVGFMDSSGIGFLVSINTRMRSIGKACYLCRLSPKVRKTLGLVQLLSYFQVVENEEDVAALLS</sequence>
<dbReference type="PANTHER" id="PTHR33495">
    <property type="entry name" value="ANTI-SIGMA FACTOR ANTAGONIST TM_1081-RELATED-RELATED"/>
    <property type="match status" value="1"/>
</dbReference>
<dbReference type="Pfam" id="PF01740">
    <property type="entry name" value="STAS"/>
    <property type="match status" value="1"/>
</dbReference>
<accession>A0A0W8G788</accession>
<dbReference type="GO" id="GO:0043856">
    <property type="term" value="F:anti-sigma factor antagonist activity"/>
    <property type="evidence" value="ECO:0007669"/>
    <property type="project" value="InterPro"/>
</dbReference>
<comment type="similarity">
    <text evidence="1">Belongs to the anti-sigma-factor antagonist family.</text>
</comment>
<comment type="caution">
    <text evidence="3">The sequence shown here is derived from an EMBL/GenBank/DDBJ whole genome shotgun (WGS) entry which is preliminary data.</text>
</comment>
<dbReference type="SUPFAM" id="SSF52091">
    <property type="entry name" value="SpoIIaa-like"/>
    <property type="match status" value="1"/>
</dbReference>
<evidence type="ECO:0000313" key="3">
    <source>
        <dbReference type="EMBL" id="KUG29018.1"/>
    </source>
</evidence>